<accession>M5PNR6</accession>
<dbReference type="AlphaFoldDB" id="M5PNR6"/>
<evidence type="ECO:0000313" key="2">
    <source>
        <dbReference type="Proteomes" id="UP000011922"/>
    </source>
</evidence>
<comment type="caution">
    <text evidence="1">The sequence shown here is derived from an EMBL/GenBank/DDBJ whole genome shotgun (WGS) entry which is preliminary data.</text>
</comment>
<dbReference type="Proteomes" id="UP000011922">
    <property type="component" value="Unassembled WGS sequence"/>
</dbReference>
<reference evidence="1 2" key="1">
    <citation type="journal article" date="2013" name="Genome Announc.">
        <title>Draft Genome Sequence for Desulfovibrio africanus Strain PCS.</title>
        <authorList>
            <person name="Brown S.D."/>
            <person name="Utturkar S.M."/>
            <person name="Arkin A.P."/>
            <person name="Deutschbauer A.M."/>
            <person name="Elias D.A."/>
            <person name="Hazen T.C."/>
            <person name="Chakraborty R."/>
        </authorList>
    </citation>
    <scope>NUCLEOTIDE SEQUENCE [LARGE SCALE GENOMIC DNA]</scope>
    <source>
        <strain evidence="1 2">PCS</strain>
    </source>
</reference>
<organism evidence="1 2">
    <name type="scientific">Desulfocurvibacter africanus PCS</name>
    <dbReference type="NCBI Taxonomy" id="1262666"/>
    <lineage>
        <taxon>Bacteria</taxon>
        <taxon>Pseudomonadati</taxon>
        <taxon>Thermodesulfobacteriota</taxon>
        <taxon>Desulfovibrionia</taxon>
        <taxon>Desulfovibrionales</taxon>
        <taxon>Desulfovibrionaceae</taxon>
        <taxon>Desulfocurvibacter</taxon>
    </lineage>
</organism>
<gene>
    <name evidence="1" type="ORF">PCS_03315</name>
</gene>
<sequence>MGGAALRSGCVQGTGEHFRQSGKAHSFVGNRRLEDVNLVLNREAVEIGGSREIISLAGVGLGEGCALSQFDCELF</sequence>
<protein>
    <submittedName>
        <fullName evidence="1">Uncharacterized protein</fullName>
    </submittedName>
</protein>
<dbReference type="EMBL" id="AOSV01000038">
    <property type="protein sequence ID" value="EMG35832.1"/>
    <property type="molecule type" value="Genomic_DNA"/>
</dbReference>
<name>M5PNR6_DESAF</name>
<evidence type="ECO:0000313" key="1">
    <source>
        <dbReference type="EMBL" id="EMG35832.1"/>
    </source>
</evidence>
<dbReference type="PATRIC" id="fig|1262666.3.peg.3368"/>
<proteinExistence type="predicted"/>